<dbReference type="InterPro" id="IPR042221">
    <property type="entry name" value="Leu/Phe-tRNA_Trfase_N"/>
</dbReference>
<dbReference type="EC" id="2.3.2.6" evidence="4"/>
<keyword evidence="3 4" id="KW-0012">Acyltransferase</keyword>
<keyword evidence="6" id="KW-1185">Reference proteome</keyword>
<sequence length="246" mass="27693">MTASALPPFALLQPGEAFPAYASVSEEFGPLAIGGDLSTRTLQAAYRQGIFPWYSTPPILWWSPDPRMILPVDAFRLHRSLRKTVARFRLQARCEIRIDTAFAQVLHHCAHVPRAGQDGTWIRPEMQAAYRRFHEAGHAHSVETWVDGELTGGLYFIHIGQAVFGESMFALRPDASKIALAALVALCRKHGIEWIDCQQNTAHLASLGGREIPRAQFLERLQQTRDLPSPAWTFHPADWQYLLDTQ</sequence>
<dbReference type="PANTHER" id="PTHR30098:SF2">
    <property type="entry name" value="LEUCYL_PHENYLALANYL-TRNA--PROTEIN TRANSFERASE"/>
    <property type="match status" value="1"/>
</dbReference>
<dbReference type="GO" id="GO:0030163">
    <property type="term" value="P:protein catabolic process"/>
    <property type="evidence" value="ECO:0007669"/>
    <property type="project" value="UniProtKB-UniRule"/>
</dbReference>
<accession>A0A1M4XSB2</accession>
<dbReference type="Gene3D" id="3.40.630.70">
    <property type="entry name" value="Leucyl/phenylalanyl-tRNA-protein transferase, C-terminal domain"/>
    <property type="match status" value="1"/>
</dbReference>
<dbReference type="OrthoDB" id="9790282at2"/>
<dbReference type="Proteomes" id="UP000184327">
    <property type="component" value="Unassembled WGS sequence"/>
</dbReference>
<dbReference type="SUPFAM" id="SSF55729">
    <property type="entry name" value="Acyl-CoA N-acyltransferases (Nat)"/>
    <property type="match status" value="1"/>
</dbReference>
<dbReference type="InterPro" id="IPR016181">
    <property type="entry name" value="Acyl_CoA_acyltransferase"/>
</dbReference>
<evidence type="ECO:0000256" key="3">
    <source>
        <dbReference type="ARBA" id="ARBA00023315"/>
    </source>
</evidence>
<dbReference type="GO" id="GO:0005737">
    <property type="term" value="C:cytoplasm"/>
    <property type="evidence" value="ECO:0007669"/>
    <property type="project" value="UniProtKB-SubCell"/>
</dbReference>
<gene>
    <name evidence="4" type="primary">aat</name>
    <name evidence="5" type="ORF">SAMN02745117_01106</name>
</gene>
<name>A0A1M4XSB2_9BURK</name>
<keyword evidence="2 4" id="KW-0808">Transferase</keyword>
<dbReference type="Gene3D" id="3.30.70.3550">
    <property type="entry name" value="Leucyl/phenylalanyl-tRNA-protein transferase, N-terminal domain"/>
    <property type="match status" value="1"/>
</dbReference>
<evidence type="ECO:0000256" key="1">
    <source>
        <dbReference type="ARBA" id="ARBA00022490"/>
    </source>
</evidence>
<comment type="function">
    <text evidence="4">Functions in the N-end rule pathway of protein degradation where it conjugates Leu, Phe and, less efficiently, Met from aminoacyl-tRNAs to the N-termini of proteins containing an N-terminal arginine or lysine.</text>
</comment>
<dbReference type="HAMAP" id="MF_00688">
    <property type="entry name" value="Leu_Phe_trans"/>
    <property type="match status" value="1"/>
</dbReference>
<dbReference type="InterPro" id="IPR042203">
    <property type="entry name" value="Leu/Phe-tRNA_Trfase_C"/>
</dbReference>
<comment type="catalytic activity">
    <reaction evidence="4">
        <text>L-phenylalanyl-tRNA(Phe) + an N-terminal L-alpha-aminoacyl-[protein] = an N-terminal L-phenylalanyl-L-alpha-aminoacyl-[protein] + tRNA(Phe)</text>
        <dbReference type="Rhea" id="RHEA:43632"/>
        <dbReference type="Rhea" id="RHEA-COMP:9668"/>
        <dbReference type="Rhea" id="RHEA-COMP:9699"/>
        <dbReference type="Rhea" id="RHEA-COMP:10636"/>
        <dbReference type="Rhea" id="RHEA-COMP:10637"/>
        <dbReference type="ChEBI" id="CHEBI:78442"/>
        <dbReference type="ChEBI" id="CHEBI:78531"/>
        <dbReference type="ChEBI" id="CHEBI:78597"/>
        <dbReference type="ChEBI" id="CHEBI:83561"/>
        <dbReference type="EC" id="2.3.2.6"/>
    </reaction>
</comment>
<dbReference type="STRING" id="1122156.SAMN02745117_01106"/>
<comment type="catalytic activity">
    <reaction evidence="4">
        <text>N-terminal L-lysyl-[protein] + L-leucyl-tRNA(Leu) = N-terminal L-leucyl-L-lysyl-[protein] + tRNA(Leu) + H(+)</text>
        <dbReference type="Rhea" id="RHEA:12340"/>
        <dbReference type="Rhea" id="RHEA-COMP:9613"/>
        <dbReference type="Rhea" id="RHEA-COMP:9622"/>
        <dbReference type="Rhea" id="RHEA-COMP:12670"/>
        <dbReference type="Rhea" id="RHEA-COMP:12671"/>
        <dbReference type="ChEBI" id="CHEBI:15378"/>
        <dbReference type="ChEBI" id="CHEBI:65249"/>
        <dbReference type="ChEBI" id="CHEBI:78442"/>
        <dbReference type="ChEBI" id="CHEBI:78494"/>
        <dbReference type="ChEBI" id="CHEBI:133043"/>
        <dbReference type="EC" id="2.3.2.6"/>
    </reaction>
</comment>
<comment type="similarity">
    <text evidence="4">Belongs to the L/F-transferase family.</text>
</comment>
<evidence type="ECO:0000256" key="2">
    <source>
        <dbReference type="ARBA" id="ARBA00022679"/>
    </source>
</evidence>
<dbReference type="RefSeq" id="WP_073355574.1">
    <property type="nucleotide sequence ID" value="NZ_FQUZ01000010.1"/>
</dbReference>
<comment type="subcellular location">
    <subcellularLocation>
        <location evidence="4">Cytoplasm</location>
    </subcellularLocation>
</comment>
<dbReference type="EMBL" id="FQUZ01000010">
    <property type="protein sequence ID" value="SHE96389.1"/>
    <property type="molecule type" value="Genomic_DNA"/>
</dbReference>
<keyword evidence="1 4" id="KW-0963">Cytoplasm</keyword>
<evidence type="ECO:0000256" key="4">
    <source>
        <dbReference type="HAMAP-Rule" id="MF_00688"/>
    </source>
</evidence>
<evidence type="ECO:0000313" key="5">
    <source>
        <dbReference type="EMBL" id="SHE96389.1"/>
    </source>
</evidence>
<organism evidence="5 6">
    <name type="scientific">Lampropedia hyalina DSM 16112</name>
    <dbReference type="NCBI Taxonomy" id="1122156"/>
    <lineage>
        <taxon>Bacteria</taxon>
        <taxon>Pseudomonadati</taxon>
        <taxon>Pseudomonadota</taxon>
        <taxon>Betaproteobacteria</taxon>
        <taxon>Burkholderiales</taxon>
        <taxon>Comamonadaceae</taxon>
        <taxon>Lampropedia</taxon>
    </lineage>
</organism>
<dbReference type="GO" id="GO:0008914">
    <property type="term" value="F:leucyl-tRNA--protein transferase activity"/>
    <property type="evidence" value="ECO:0007669"/>
    <property type="project" value="UniProtKB-UniRule"/>
</dbReference>
<reference evidence="5 6" key="1">
    <citation type="submission" date="2016-11" db="EMBL/GenBank/DDBJ databases">
        <authorList>
            <person name="Jaros S."/>
            <person name="Januszkiewicz K."/>
            <person name="Wedrychowicz H."/>
        </authorList>
    </citation>
    <scope>NUCLEOTIDE SEQUENCE [LARGE SCALE GENOMIC DNA]</scope>
    <source>
        <strain evidence="5 6">DSM 16112</strain>
    </source>
</reference>
<evidence type="ECO:0000313" key="6">
    <source>
        <dbReference type="Proteomes" id="UP000184327"/>
    </source>
</evidence>
<protein>
    <recommendedName>
        <fullName evidence="4">Leucyl/phenylalanyl-tRNA--protein transferase</fullName>
        <ecNumber evidence="4">2.3.2.6</ecNumber>
    </recommendedName>
    <alternativeName>
        <fullName evidence="4">L/F-transferase</fullName>
    </alternativeName>
    <alternativeName>
        <fullName evidence="4">Leucyltransferase</fullName>
    </alternativeName>
    <alternativeName>
        <fullName evidence="4">Phenyalanyltransferase</fullName>
    </alternativeName>
</protein>
<dbReference type="NCBIfam" id="TIGR00667">
    <property type="entry name" value="aat"/>
    <property type="match status" value="1"/>
</dbReference>
<dbReference type="AlphaFoldDB" id="A0A1M4XSB2"/>
<comment type="catalytic activity">
    <reaction evidence="4">
        <text>N-terminal L-arginyl-[protein] + L-leucyl-tRNA(Leu) = N-terminal L-leucyl-L-arginyl-[protein] + tRNA(Leu) + H(+)</text>
        <dbReference type="Rhea" id="RHEA:50416"/>
        <dbReference type="Rhea" id="RHEA-COMP:9613"/>
        <dbReference type="Rhea" id="RHEA-COMP:9622"/>
        <dbReference type="Rhea" id="RHEA-COMP:12672"/>
        <dbReference type="Rhea" id="RHEA-COMP:12673"/>
        <dbReference type="ChEBI" id="CHEBI:15378"/>
        <dbReference type="ChEBI" id="CHEBI:64719"/>
        <dbReference type="ChEBI" id="CHEBI:78442"/>
        <dbReference type="ChEBI" id="CHEBI:78494"/>
        <dbReference type="ChEBI" id="CHEBI:133044"/>
        <dbReference type="EC" id="2.3.2.6"/>
    </reaction>
</comment>
<dbReference type="InterPro" id="IPR004616">
    <property type="entry name" value="Leu/Phe-tRNA_Trfase"/>
</dbReference>
<proteinExistence type="inferred from homology"/>
<dbReference type="Pfam" id="PF03588">
    <property type="entry name" value="Leu_Phe_trans"/>
    <property type="match status" value="1"/>
</dbReference>
<dbReference type="PANTHER" id="PTHR30098">
    <property type="entry name" value="LEUCYL/PHENYLALANYL-TRNA--PROTEIN TRANSFERASE"/>
    <property type="match status" value="1"/>
</dbReference>